<accession>A0AA86T3Y0</accession>
<keyword evidence="1" id="KW-0472">Membrane</keyword>
<gene>
    <name evidence="2" type="ORF">AYBTSS11_LOCUS26020</name>
</gene>
<proteinExistence type="predicted"/>
<protein>
    <submittedName>
        <fullName evidence="2">Uncharacterized protein</fullName>
    </submittedName>
</protein>
<evidence type="ECO:0000313" key="2">
    <source>
        <dbReference type="EMBL" id="CAJ1973953.1"/>
    </source>
</evidence>
<keyword evidence="1" id="KW-1133">Transmembrane helix</keyword>
<dbReference type="Proteomes" id="UP001189624">
    <property type="component" value="Chromosome 9"/>
</dbReference>
<name>A0AA86T3Y0_9FABA</name>
<feature type="transmembrane region" description="Helical" evidence="1">
    <location>
        <begin position="47"/>
        <end position="68"/>
    </location>
</feature>
<evidence type="ECO:0000256" key="1">
    <source>
        <dbReference type="SAM" id="Phobius"/>
    </source>
</evidence>
<organism evidence="2 3">
    <name type="scientific">Sphenostylis stenocarpa</name>
    <dbReference type="NCBI Taxonomy" id="92480"/>
    <lineage>
        <taxon>Eukaryota</taxon>
        <taxon>Viridiplantae</taxon>
        <taxon>Streptophyta</taxon>
        <taxon>Embryophyta</taxon>
        <taxon>Tracheophyta</taxon>
        <taxon>Spermatophyta</taxon>
        <taxon>Magnoliopsida</taxon>
        <taxon>eudicotyledons</taxon>
        <taxon>Gunneridae</taxon>
        <taxon>Pentapetalae</taxon>
        <taxon>rosids</taxon>
        <taxon>fabids</taxon>
        <taxon>Fabales</taxon>
        <taxon>Fabaceae</taxon>
        <taxon>Papilionoideae</taxon>
        <taxon>50 kb inversion clade</taxon>
        <taxon>NPAAA clade</taxon>
        <taxon>indigoferoid/millettioid clade</taxon>
        <taxon>Phaseoleae</taxon>
        <taxon>Sphenostylis</taxon>
    </lineage>
</organism>
<evidence type="ECO:0000313" key="3">
    <source>
        <dbReference type="Proteomes" id="UP001189624"/>
    </source>
</evidence>
<reference evidence="2" key="1">
    <citation type="submission" date="2023-10" db="EMBL/GenBank/DDBJ databases">
        <authorList>
            <person name="Domelevo Entfellner J.-B."/>
        </authorList>
    </citation>
    <scope>NUCLEOTIDE SEQUENCE</scope>
</reference>
<dbReference type="EMBL" id="OY731406">
    <property type="protein sequence ID" value="CAJ1973953.1"/>
    <property type="molecule type" value="Genomic_DNA"/>
</dbReference>
<keyword evidence="3" id="KW-1185">Reference proteome</keyword>
<sequence>MTHGKALVKEGRHVSENWNNGRRNLLKKMVVSLGSGPWDQLFGGGNAPAFGVAAVAALVSGFIAVLAIPRSGGQKSRSQILHIEWDNKLGTLSSIPRLDSLAKLSVQQRAVLTNV</sequence>
<dbReference type="Gramene" id="rna-AYBTSS11_LOCUS26020">
    <property type="protein sequence ID" value="CAJ1973953.1"/>
    <property type="gene ID" value="gene-AYBTSS11_LOCUS26020"/>
</dbReference>
<keyword evidence="1" id="KW-0812">Transmembrane</keyword>
<dbReference type="AlphaFoldDB" id="A0AA86T3Y0"/>